<accession>A0A517VX30</accession>
<dbReference type="KEGG" id="gaw:V144x_30330"/>
<dbReference type="AlphaFoldDB" id="A0A517VX30"/>
<evidence type="ECO:0000313" key="2">
    <source>
        <dbReference type="Proteomes" id="UP000318704"/>
    </source>
</evidence>
<sequence length="177" mass="20470">MKTLVIYFSYSGNNQLLAEYLAKQMECDTCPIIEKKHRTMLTIILDMFFKRNPKIEPLAHTVSDYDHIILVAPIWDSKIANPMKSLLRREKESLPAYSFISLCGYERAGQKESILEQLSVLTGQAPKAVCELKICELFPPEQREQIKTISRFRVNSEDLVKFEMPINEFLKLINAVQ</sequence>
<evidence type="ECO:0000313" key="1">
    <source>
        <dbReference type="EMBL" id="QDT97554.1"/>
    </source>
</evidence>
<dbReference type="Gene3D" id="3.40.50.360">
    <property type="match status" value="1"/>
</dbReference>
<organism evidence="1 2">
    <name type="scientific">Gimesia aquarii</name>
    <dbReference type="NCBI Taxonomy" id="2527964"/>
    <lineage>
        <taxon>Bacteria</taxon>
        <taxon>Pseudomonadati</taxon>
        <taxon>Planctomycetota</taxon>
        <taxon>Planctomycetia</taxon>
        <taxon>Planctomycetales</taxon>
        <taxon>Planctomycetaceae</taxon>
        <taxon>Gimesia</taxon>
    </lineage>
</organism>
<protein>
    <submittedName>
        <fullName evidence="1">Flavodoxin</fullName>
    </submittedName>
</protein>
<dbReference type="RefSeq" id="WP_144985891.1">
    <property type="nucleotide sequence ID" value="NZ_CP037920.1"/>
</dbReference>
<dbReference type="SUPFAM" id="SSF52218">
    <property type="entry name" value="Flavoproteins"/>
    <property type="match status" value="1"/>
</dbReference>
<dbReference type="Proteomes" id="UP000318704">
    <property type="component" value="Chromosome"/>
</dbReference>
<dbReference type="InterPro" id="IPR029039">
    <property type="entry name" value="Flavoprotein-like_sf"/>
</dbReference>
<reference evidence="1 2" key="1">
    <citation type="submission" date="2019-03" db="EMBL/GenBank/DDBJ databases">
        <title>Deep-cultivation of Planctomycetes and their phenomic and genomic characterization uncovers novel biology.</title>
        <authorList>
            <person name="Wiegand S."/>
            <person name="Jogler M."/>
            <person name="Boedeker C."/>
            <person name="Pinto D."/>
            <person name="Vollmers J."/>
            <person name="Rivas-Marin E."/>
            <person name="Kohn T."/>
            <person name="Peeters S.H."/>
            <person name="Heuer A."/>
            <person name="Rast P."/>
            <person name="Oberbeckmann S."/>
            <person name="Bunk B."/>
            <person name="Jeske O."/>
            <person name="Meyerdierks A."/>
            <person name="Storesund J.E."/>
            <person name="Kallscheuer N."/>
            <person name="Luecker S."/>
            <person name="Lage O.M."/>
            <person name="Pohl T."/>
            <person name="Merkel B.J."/>
            <person name="Hornburger P."/>
            <person name="Mueller R.-W."/>
            <person name="Bruemmer F."/>
            <person name="Labrenz M."/>
            <person name="Spormann A.M."/>
            <person name="Op den Camp H."/>
            <person name="Overmann J."/>
            <person name="Amann R."/>
            <person name="Jetten M.S.M."/>
            <person name="Mascher T."/>
            <person name="Medema M.H."/>
            <person name="Devos D.P."/>
            <person name="Kaster A.-K."/>
            <person name="Ovreas L."/>
            <person name="Rohde M."/>
            <person name="Galperin M.Y."/>
            <person name="Jogler C."/>
        </authorList>
    </citation>
    <scope>NUCLEOTIDE SEQUENCE [LARGE SCALE GENOMIC DNA]</scope>
    <source>
        <strain evidence="1 2">V144</strain>
    </source>
</reference>
<proteinExistence type="predicted"/>
<dbReference type="EMBL" id="CP037920">
    <property type="protein sequence ID" value="QDT97554.1"/>
    <property type="molecule type" value="Genomic_DNA"/>
</dbReference>
<gene>
    <name evidence="1" type="ORF">V144x_30330</name>
</gene>
<name>A0A517VX30_9PLAN</name>